<dbReference type="PANTHER" id="PTHR33112">
    <property type="entry name" value="DOMAIN PROTEIN, PUTATIVE-RELATED"/>
    <property type="match status" value="1"/>
</dbReference>
<dbReference type="EMBL" id="MU842821">
    <property type="protein sequence ID" value="KAK2033595.1"/>
    <property type="molecule type" value="Genomic_DNA"/>
</dbReference>
<dbReference type="PANTHER" id="PTHR33112:SF8">
    <property type="entry name" value="HETEROKARYON INCOMPATIBILITY DOMAIN-CONTAINING PROTEIN"/>
    <property type="match status" value="1"/>
</dbReference>
<name>A0AAD9HQX9_9PEZI</name>
<reference evidence="2" key="1">
    <citation type="submission" date="2021-06" db="EMBL/GenBank/DDBJ databases">
        <title>Comparative genomics, transcriptomics and evolutionary studies reveal genomic signatures of adaptation to plant cell wall in hemibiotrophic fungi.</title>
        <authorList>
            <consortium name="DOE Joint Genome Institute"/>
            <person name="Baroncelli R."/>
            <person name="Diaz J.F."/>
            <person name="Benocci T."/>
            <person name="Peng M."/>
            <person name="Battaglia E."/>
            <person name="Haridas S."/>
            <person name="Andreopoulos W."/>
            <person name="Labutti K."/>
            <person name="Pangilinan J."/>
            <person name="Floch G.L."/>
            <person name="Makela M.R."/>
            <person name="Henrissat B."/>
            <person name="Grigoriev I.V."/>
            <person name="Crouch J.A."/>
            <person name="De Vries R.P."/>
            <person name="Sukno S.A."/>
            <person name="Thon M.R."/>
        </authorList>
    </citation>
    <scope>NUCLEOTIDE SEQUENCE</scope>
    <source>
        <strain evidence="2">MAFF235873</strain>
    </source>
</reference>
<organism evidence="2 3">
    <name type="scientific">Colletotrichum zoysiae</name>
    <dbReference type="NCBI Taxonomy" id="1216348"/>
    <lineage>
        <taxon>Eukaryota</taxon>
        <taxon>Fungi</taxon>
        <taxon>Dikarya</taxon>
        <taxon>Ascomycota</taxon>
        <taxon>Pezizomycotina</taxon>
        <taxon>Sordariomycetes</taxon>
        <taxon>Hypocreomycetidae</taxon>
        <taxon>Glomerellales</taxon>
        <taxon>Glomerellaceae</taxon>
        <taxon>Colletotrichum</taxon>
        <taxon>Colletotrichum graminicola species complex</taxon>
    </lineage>
</organism>
<keyword evidence="3" id="KW-1185">Reference proteome</keyword>
<proteinExistence type="predicted"/>
<gene>
    <name evidence="2" type="ORF">LX32DRAFT_610198</name>
</gene>
<protein>
    <submittedName>
        <fullName evidence="2">HET-domain-containing protein</fullName>
    </submittedName>
</protein>
<dbReference type="Pfam" id="PF06985">
    <property type="entry name" value="HET"/>
    <property type="match status" value="1"/>
</dbReference>
<sequence>MDNVRLHKLWAEEYLAAPGDNLGPDSDLVREVESDEVNLQHIETTIQQLIPTMDVARRFCSKCRHLLDHWPDLSVTDWNYAKGRSFSSVSEIEAGARTGCEFCTFLFSQLLRNGYLSKFRKIESRLLALGNDVTIILSIQSWVQGPVLWLNLPEKEATHCNHKGACCRFDSDVMGLSAKLWQEKTDMFEIARIWLHECCISHRDCRSTKEYSRPSRLISFDQNVARVVLTEMFDIRPQYATLSYCWGRKSFLKLTTDTMDSFLGGVAIKDIPKTFQDAIYVARELGLSYIWIDALCIIQQKDGYDDWLRELGLMESIYGNSYVNIAASSATNVRSSLFSKPENYSEGFCARVTTSEYCTVQSFFNKGLYHKFSHSSHLATRGWTLQERLLPPRTMFLGDSGIFWECRSTTRSEFSPDMSLAVINSDHLLRPENQHWPWDKIVMYYSGTILTNPSDRLPALAGVARRQHQATGHHYLAGIWREDLVYQITWMVVGKRRKRPVWRAPSWSWIAVDGRVELRTWSNVPGMTKHVSVSCAWTEPSGLDPFGQVSSGFLTLECSALVRAQLLEPKRSEETVGEQEVWRCLLTRMNNVNADFPISIDCLEDYRICSREEVYLLPISSFPLNNLTPDDSDSDDSESDLGVQQVILGLVLQGCGKDAGNQDHYYRIGSFSFVNNFGFCPNRDHYEEFMQVLDEERAETGEAGGSDTLGSQGRLKDNFHITIK</sequence>
<dbReference type="AlphaFoldDB" id="A0AAD9HQX9"/>
<dbReference type="Proteomes" id="UP001232148">
    <property type="component" value="Unassembled WGS sequence"/>
</dbReference>
<comment type="caution">
    <text evidence="2">The sequence shown here is derived from an EMBL/GenBank/DDBJ whole genome shotgun (WGS) entry which is preliminary data.</text>
</comment>
<dbReference type="InterPro" id="IPR010730">
    <property type="entry name" value="HET"/>
</dbReference>
<evidence type="ECO:0000259" key="1">
    <source>
        <dbReference type="Pfam" id="PF06985"/>
    </source>
</evidence>
<accession>A0AAD9HQX9</accession>
<evidence type="ECO:0000313" key="2">
    <source>
        <dbReference type="EMBL" id="KAK2033595.1"/>
    </source>
</evidence>
<feature type="domain" description="Heterokaryon incompatibility" evidence="1">
    <location>
        <begin position="239"/>
        <end position="387"/>
    </location>
</feature>
<evidence type="ECO:0000313" key="3">
    <source>
        <dbReference type="Proteomes" id="UP001232148"/>
    </source>
</evidence>